<reference evidence="2" key="1">
    <citation type="submission" date="2018-06" db="EMBL/GenBank/DDBJ databases">
        <authorList>
            <person name="Zhirakovskaya E."/>
        </authorList>
    </citation>
    <scope>NUCLEOTIDE SEQUENCE</scope>
</reference>
<name>A0A3B0VJY9_9ZZZZ</name>
<feature type="transmembrane region" description="Helical" evidence="1">
    <location>
        <begin position="12"/>
        <end position="33"/>
    </location>
</feature>
<sequence>MPKNKRQLKTGRGGGIKILVLLILALLLIFVLYKTVFKNQAVPRNWFVHKIETPPPAARMPAVISSASPKTAEAEPPPAPPVVKKELSPCEMTSTEINTFFKHLEQQEYIKAYELHEPIGVHLNKIVIKLLNNPPIVAGETNNLFTVLKNTAHFYRVLGPKDLSLLRDILKYENNDLEHLLNLFYSWSKLPGCKTNGLNLQLPLPKLYEHAAFFLNTLGGQSYLFRRDSRLRTLIRYYSILIIDRAIKKNENKYHITLPARIKALIKSINTMDDLDNQEQYLNHLRNILSSLTPKTEAHEH</sequence>
<gene>
    <name evidence="2" type="ORF">MNBD_DELTA03-878</name>
</gene>
<protein>
    <submittedName>
        <fullName evidence="2">Uncharacterized protein</fullName>
    </submittedName>
</protein>
<evidence type="ECO:0000256" key="1">
    <source>
        <dbReference type="SAM" id="Phobius"/>
    </source>
</evidence>
<accession>A0A3B0VJY9</accession>
<proteinExistence type="predicted"/>
<keyword evidence="1" id="KW-1133">Transmembrane helix</keyword>
<dbReference type="EMBL" id="UOEX01000201">
    <property type="protein sequence ID" value="VAW37129.1"/>
    <property type="molecule type" value="Genomic_DNA"/>
</dbReference>
<organism evidence="2">
    <name type="scientific">hydrothermal vent metagenome</name>
    <dbReference type="NCBI Taxonomy" id="652676"/>
    <lineage>
        <taxon>unclassified sequences</taxon>
        <taxon>metagenomes</taxon>
        <taxon>ecological metagenomes</taxon>
    </lineage>
</organism>
<keyword evidence="1" id="KW-0812">Transmembrane</keyword>
<evidence type="ECO:0000313" key="2">
    <source>
        <dbReference type="EMBL" id="VAW37129.1"/>
    </source>
</evidence>
<keyword evidence="1" id="KW-0472">Membrane</keyword>
<dbReference type="AlphaFoldDB" id="A0A3B0VJY9"/>